<dbReference type="RefSeq" id="WP_341415296.1">
    <property type="nucleotide sequence ID" value="NZ_JBBPCC010000005.1"/>
</dbReference>
<name>A0ABU9DH77_9BACL</name>
<dbReference type="Proteomes" id="UP001469365">
    <property type="component" value="Unassembled WGS sequence"/>
</dbReference>
<evidence type="ECO:0008006" key="3">
    <source>
        <dbReference type="Google" id="ProtNLM"/>
    </source>
</evidence>
<accession>A0ABU9DH77</accession>
<organism evidence="1 2">
    <name type="scientific">Paenibacillus filicis</name>
    <dbReference type="NCBI Taxonomy" id="669464"/>
    <lineage>
        <taxon>Bacteria</taxon>
        <taxon>Bacillati</taxon>
        <taxon>Bacillota</taxon>
        <taxon>Bacilli</taxon>
        <taxon>Bacillales</taxon>
        <taxon>Paenibacillaceae</taxon>
        <taxon>Paenibacillus</taxon>
    </lineage>
</organism>
<proteinExistence type="predicted"/>
<evidence type="ECO:0000313" key="1">
    <source>
        <dbReference type="EMBL" id="MEK8128227.1"/>
    </source>
</evidence>
<evidence type="ECO:0000313" key="2">
    <source>
        <dbReference type="Proteomes" id="UP001469365"/>
    </source>
</evidence>
<comment type="caution">
    <text evidence="1">The sequence shown here is derived from an EMBL/GenBank/DDBJ whole genome shotgun (WGS) entry which is preliminary data.</text>
</comment>
<sequence>MDKEMGSPRCIQRFEGLYGYVRSYKPTVLLVTHDEQDARALGAYLLLLEGSPVRQARSFTAT</sequence>
<gene>
    <name evidence="1" type="ORF">WMW72_09965</name>
</gene>
<dbReference type="EMBL" id="JBBPCC010000005">
    <property type="protein sequence ID" value="MEK8128227.1"/>
    <property type="molecule type" value="Genomic_DNA"/>
</dbReference>
<reference evidence="1 2" key="1">
    <citation type="submission" date="2024-04" db="EMBL/GenBank/DDBJ databases">
        <title>draft genome sequnece of Paenibacillus filicis.</title>
        <authorList>
            <person name="Kim D.-U."/>
        </authorList>
    </citation>
    <scope>NUCLEOTIDE SEQUENCE [LARGE SCALE GENOMIC DNA]</scope>
    <source>
        <strain evidence="1 2">KACC14197</strain>
    </source>
</reference>
<protein>
    <recommendedName>
        <fullName evidence="3">ABC transporter ATP-binding protein</fullName>
    </recommendedName>
</protein>
<keyword evidence="2" id="KW-1185">Reference proteome</keyword>